<evidence type="ECO:0000313" key="2">
    <source>
        <dbReference type="EMBL" id="MBA2116801.1"/>
    </source>
</evidence>
<dbReference type="InterPro" id="IPR036249">
    <property type="entry name" value="Thioredoxin-like_sf"/>
</dbReference>
<comment type="caution">
    <text evidence="2">The sequence shown here is derived from an EMBL/GenBank/DDBJ whole genome shotgun (WGS) entry which is preliminary data.</text>
</comment>
<dbReference type="Pfam" id="PF13098">
    <property type="entry name" value="Thioredoxin_2"/>
    <property type="match status" value="1"/>
</dbReference>
<dbReference type="InterPro" id="IPR012336">
    <property type="entry name" value="Thioredoxin-like_fold"/>
</dbReference>
<dbReference type="SUPFAM" id="SSF52833">
    <property type="entry name" value="Thioredoxin-like"/>
    <property type="match status" value="1"/>
</dbReference>
<dbReference type="AlphaFoldDB" id="A0A7V8V8W5"/>
<evidence type="ECO:0000313" key="3">
    <source>
        <dbReference type="Proteomes" id="UP000551616"/>
    </source>
</evidence>
<dbReference type="RefSeq" id="WP_207398196.1">
    <property type="nucleotide sequence ID" value="NZ_JABRWO010000011.1"/>
</dbReference>
<name>A0A7V8V8W5_9BACT</name>
<dbReference type="Gene3D" id="3.40.30.10">
    <property type="entry name" value="Glutaredoxin"/>
    <property type="match status" value="1"/>
</dbReference>
<protein>
    <recommendedName>
        <fullName evidence="1">Thioredoxin-like fold domain-containing protein</fullName>
    </recommendedName>
</protein>
<evidence type="ECO:0000259" key="1">
    <source>
        <dbReference type="Pfam" id="PF13098"/>
    </source>
</evidence>
<dbReference type="CDD" id="cd02947">
    <property type="entry name" value="TRX_family"/>
    <property type="match status" value="1"/>
</dbReference>
<sequence length="126" mass="14104">MKRIAINGLLLAGIFSASTWLYVDSTQANRPIPLPAASTAHSRVVQPQPIIYFFTRSDCIYCRPMHKLANQLHRAGHTVYVVNESRPDLVRKYAVAAYPTFLVVDGETVVRRVIGLTTKERILGHS</sequence>
<feature type="domain" description="Thioredoxin-like fold" evidence="1">
    <location>
        <begin position="48"/>
        <end position="122"/>
    </location>
</feature>
<dbReference type="EMBL" id="JABRWO010000011">
    <property type="protein sequence ID" value="MBA2116801.1"/>
    <property type="molecule type" value="Genomic_DNA"/>
</dbReference>
<keyword evidence="3" id="KW-1185">Reference proteome</keyword>
<gene>
    <name evidence="2" type="ORF">HOV93_39930</name>
</gene>
<proteinExistence type="predicted"/>
<organism evidence="2 3">
    <name type="scientific">Bremerella alba</name>
    <dbReference type="NCBI Taxonomy" id="980252"/>
    <lineage>
        <taxon>Bacteria</taxon>
        <taxon>Pseudomonadati</taxon>
        <taxon>Planctomycetota</taxon>
        <taxon>Planctomycetia</taxon>
        <taxon>Pirellulales</taxon>
        <taxon>Pirellulaceae</taxon>
        <taxon>Bremerella</taxon>
    </lineage>
</organism>
<reference evidence="2 3" key="1">
    <citation type="submission" date="2020-05" db="EMBL/GenBank/DDBJ databases">
        <title>Bremerella alba sp. nov., a novel planctomycete isolated from the surface of the macroalga Fucus spiralis.</title>
        <authorList>
            <person name="Godinho O."/>
            <person name="Botelho R."/>
            <person name="Albuquerque L."/>
            <person name="Wiegand S."/>
            <person name="Da Costa M.S."/>
            <person name="Lobo-Da-Cunha A."/>
            <person name="Jogler C."/>
            <person name="Lage O.M."/>
        </authorList>
    </citation>
    <scope>NUCLEOTIDE SEQUENCE [LARGE SCALE GENOMIC DNA]</scope>
    <source>
        <strain evidence="2 3">FF15</strain>
    </source>
</reference>
<dbReference type="Proteomes" id="UP000551616">
    <property type="component" value="Unassembled WGS sequence"/>
</dbReference>
<accession>A0A7V8V8W5</accession>